<evidence type="ECO:0000256" key="9">
    <source>
        <dbReference type="ARBA" id="ARBA00029447"/>
    </source>
</evidence>
<dbReference type="SUPFAM" id="SSF58104">
    <property type="entry name" value="Methyl-accepting chemotaxis protein (MCP) signaling domain"/>
    <property type="match status" value="1"/>
</dbReference>
<keyword evidence="6 11" id="KW-1133">Transmembrane helix</keyword>
<dbReference type="Proteomes" id="UP000005850">
    <property type="component" value="Chromosome"/>
</dbReference>
<keyword evidence="15" id="KW-1185">Reference proteome</keyword>
<dbReference type="SMART" id="SM00304">
    <property type="entry name" value="HAMP"/>
    <property type="match status" value="1"/>
</dbReference>
<dbReference type="CDD" id="cd06225">
    <property type="entry name" value="HAMP"/>
    <property type="match status" value="1"/>
</dbReference>
<keyword evidence="7 11" id="KW-0472">Membrane</keyword>
<gene>
    <name evidence="14" type="primary">mcpB_6</name>
    <name evidence="14" type="ORF">BRLA_c045410</name>
</gene>
<dbReference type="Gene3D" id="3.30.450.20">
    <property type="entry name" value="PAS domain"/>
    <property type="match status" value="2"/>
</dbReference>
<sequence>MWEGMPLFHTIKAKLIIAFVLCITIPIALISSIVYLDMKRQIHQDFLDANTKEVAQVDNGVSIYFNSIRENVLMLANSALLKRTDASIKSYKNETGTVKIDAMANGGLEAELAQEFKRYIQAHPNTSSLFIGTEASGYTQYPVKNMSSHYDPRDRPWYTDAMKEPGKAVITAPYILTGTETIAVSIVTQLRDMTGKAVGVFGIDTNLLNLTEVLKEMKIGETGYVMMISAEGTVLANPQYPDMISKNVKDLDNKTLAQLSEMSTGQLEVVMENQNYLTNVYTSPKTGWKYISFIEQRELNSSIDHIFFLILIMSVILGVIALVASIILAGKFSKPIVTLIGHMQEIGEGDLTKEVQPHLLQRKDELGTLANSLQSMQLSIKYLISEIVSASKKLVASSGQVSAHVESNIIAIDKIAENVKEVASGADNQLMRTEESAKGMEEMALGIQRIAESTSSIAEFSLDTTQEAENGNQTVQHAVQQMSNIGVSVEHSLSVVKVLQDRSNEIVKIVDMITDISSQTNLLALNASIEAARAGEHGRGFAVVADEVRKLAEQSSESAGKIASLINEVHGETNRAMDSMNDVNHSVSNGVQMVQDSGEAFQRILQQIKNITEQIHDNSAISEEMSAASEEIASSVDETAHIAKLSADYMQNVSASSESQVTAMLALQGSSEELRQISQELTSLIDRFRV</sequence>
<feature type="domain" description="HAMP" evidence="13">
    <location>
        <begin position="330"/>
        <end position="385"/>
    </location>
</feature>
<dbReference type="GO" id="GO:0005886">
    <property type="term" value="C:plasma membrane"/>
    <property type="evidence" value="ECO:0007669"/>
    <property type="project" value="UniProtKB-SubCell"/>
</dbReference>
<feature type="transmembrane region" description="Helical" evidence="11">
    <location>
        <begin position="15"/>
        <end position="36"/>
    </location>
</feature>
<evidence type="ECO:0000259" key="12">
    <source>
        <dbReference type="PROSITE" id="PS50111"/>
    </source>
</evidence>
<comment type="similarity">
    <text evidence="9">Belongs to the methyl-accepting chemotaxis (MCP) protein family.</text>
</comment>
<dbReference type="InterPro" id="IPR004089">
    <property type="entry name" value="MCPsignal_dom"/>
</dbReference>
<name>A0A075RI33_BRELA</name>
<evidence type="ECO:0000313" key="14">
    <source>
        <dbReference type="EMBL" id="AIG28805.1"/>
    </source>
</evidence>
<dbReference type="GO" id="GO:0006935">
    <property type="term" value="P:chemotaxis"/>
    <property type="evidence" value="ECO:0007669"/>
    <property type="project" value="UniProtKB-KW"/>
</dbReference>
<feature type="domain" description="Methyl-accepting transducer" evidence="12">
    <location>
        <begin position="404"/>
        <end position="640"/>
    </location>
</feature>
<dbReference type="Pfam" id="PF00015">
    <property type="entry name" value="MCPsignal"/>
    <property type="match status" value="1"/>
</dbReference>
<dbReference type="Pfam" id="PF02743">
    <property type="entry name" value="dCache_1"/>
    <property type="match status" value="1"/>
</dbReference>
<keyword evidence="2" id="KW-1003">Cell membrane</keyword>
<keyword evidence="8 10" id="KW-0807">Transducer</keyword>
<keyword evidence="3" id="KW-0488">Methylation</keyword>
<dbReference type="PROSITE" id="PS50111">
    <property type="entry name" value="CHEMOTAXIS_TRANSDUC_2"/>
    <property type="match status" value="1"/>
</dbReference>
<keyword evidence="5 11" id="KW-0812">Transmembrane</keyword>
<dbReference type="InterPro" id="IPR029151">
    <property type="entry name" value="Sensor-like_sf"/>
</dbReference>
<evidence type="ECO:0000256" key="10">
    <source>
        <dbReference type="PROSITE-ProRule" id="PRU00284"/>
    </source>
</evidence>
<dbReference type="GO" id="GO:0007165">
    <property type="term" value="P:signal transduction"/>
    <property type="evidence" value="ECO:0007669"/>
    <property type="project" value="UniProtKB-KW"/>
</dbReference>
<evidence type="ECO:0000256" key="3">
    <source>
        <dbReference type="ARBA" id="ARBA00022481"/>
    </source>
</evidence>
<dbReference type="SMART" id="SM00283">
    <property type="entry name" value="MA"/>
    <property type="match status" value="1"/>
</dbReference>
<dbReference type="STRING" id="1042163.BRLA_c045410"/>
<protein>
    <submittedName>
        <fullName evidence="14">Methyl-accepting chemotaxis protein McpB</fullName>
    </submittedName>
</protein>
<reference evidence="14 15" key="1">
    <citation type="journal article" date="2011" name="J. Bacteriol.">
        <title>Genome sequence of Brevibacillus laterosporus LMG 15441, a pathogen of invertebrates.</title>
        <authorList>
            <person name="Djukic M."/>
            <person name="Poehlein A."/>
            <person name="Thurmer A."/>
            <person name="Daniel R."/>
        </authorList>
    </citation>
    <scope>NUCLEOTIDE SEQUENCE [LARGE SCALE GENOMIC DNA]</scope>
    <source>
        <strain evidence="14 15">LMG 15441</strain>
    </source>
</reference>
<dbReference type="Pfam" id="PF00672">
    <property type="entry name" value="HAMP"/>
    <property type="match status" value="1"/>
</dbReference>
<evidence type="ECO:0000256" key="2">
    <source>
        <dbReference type="ARBA" id="ARBA00022475"/>
    </source>
</evidence>
<evidence type="ECO:0000256" key="7">
    <source>
        <dbReference type="ARBA" id="ARBA00023136"/>
    </source>
</evidence>
<evidence type="ECO:0000259" key="13">
    <source>
        <dbReference type="PROSITE" id="PS50885"/>
    </source>
</evidence>
<dbReference type="InterPro" id="IPR033479">
    <property type="entry name" value="dCache_1"/>
</dbReference>
<dbReference type="PROSITE" id="PS50885">
    <property type="entry name" value="HAMP"/>
    <property type="match status" value="1"/>
</dbReference>
<dbReference type="PANTHER" id="PTHR32089:SF114">
    <property type="entry name" value="METHYL-ACCEPTING CHEMOTAXIS PROTEIN MCPB"/>
    <property type="match status" value="1"/>
</dbReference>
<dbReference type="PANTHER" id="PTHR32089">
    <property type="entry name" value="METHYL-ACCEPTING CHEMOTAXIS PROTEIN MCPB"/>
    <property type="match status" value="1"/>
</dbReference>
<evidence type="ECO:0000256" key="8">
    <source>
        <dbReference type="ARBA" id="ARBA00023224"/>
    </source>
</evidence>
<dbReference type="SUPFAM" id="SSF103190">
    <property type="entry name" value="Sensory domain-like"/>
    <property type="match status" value="1"/>
</dbReference>
<evidence type="ECO:0000256" key="6">
    <source>
        <dbReference type="ARBA" id="ARBA00022989"/>
    </source>
</evidence>
<evidence type="ECO:0000256" key="1">
    <source>
        <dbReference type="ARBA" id="ARBA00004651"/>
    </source>
</evidence>
<dbReference type="HOGENOM" id="CLU_000445_107_19_9"/>
<dbReference type="InterPro" id="IPR003660">
    <property type="entry name" value="HAMP_dom"/>
</dbReference>
<feature type="transmembrane region" description="Helical" evidence="11">
    <location>
        <begin position="306"/>
        <end position="329"/>
    </location>
</feature>
<dbReference type="Gene3D" id="1.10.287.950">
    <property type="entry name" value="Methyl-accepting chemotaxis protein"/>
    <property type="match status" value="1"/>
</dbReference>
<evidence type="ECO:0000256" key="4">
    <source>
        <dbReference type="ARBA" id="ARBA00022500"/>
    </source>
</evidence>
<accession>A0A075RI33</accession>
<organism evidence="14 15">
    <name type="scientific">Brevibacillus laterosporus LMG 15441</name>
    <dbReference type="NCBI Taxonomy" id="1042163"/>
    <lineage>
        <taxon>Bacteria</taxon>
        <taxon>Bacillati</taxon>
        <taxon>Bacillota</taxon>
        <taxon>Bacilli</taxon>
        <taxon>Bacillales</taxon>
        <taxon>Paenibacillaceae</taxon>
        <taxon>Brevibacillus</taxon>
    </lineage>
</organism>
<comment type="subcellular location">
    <subcellularLocation>
        <location evidence="1">Cell membrane</location>
        <topology evidence="1">Multi-pass membrane protein</topology>
    </subcellularLocation>
</comment>
<evidence type="ECO:0000313" key="15">
    <source>
        <dbReference type="Proteomes" id="UP000005850"/>
    </source>
</evidence>
<dbReference type="EMBL" id="CP007806">
    <property type="protein sequence ID" value="AIG28805.1"/>
    <property type="molecule type" value="Genomic_DNA"/>
</dbReference>
<dbReference type="KEGG" id="blr:BRLA_c045410"/>
<dbReference type="Gene3D" id="1.10.8.500">
    <property type="entry name" value="HAMP domain in histidine kinase"/>
    <property type="match status" value="1"/>
</dbReference>
<keyword evidence="4" id="KW-0145">Chemotaxis</keyword>
<evidence type="ECO:0000256" key="11">
    <source>
        <dbReference type="SAM" id="Phobius"/>
    </source>
</evidence>
<dbReference type="CDD" id="cd11386">
    <property type="entry name" value="MCP_signal"/>
    <property type="match status" value="1"/>
</dbReference>
<dbReference type="eggNOG" id="COG0840">
    <property type="taxonomic scope" value="Bacteria"/>
</dbReference>
<evidence type="ECO:0000256" key="5">
    <source>
        <dbReference type="ARBA" id="ARBA00022692"/>
    </source>
</evidence>
<proteinExistence type="inferred from homology"/>
<dbReference type="CDD" id="cd12912">
    <property type="entry name" value="PDC2_MCP_like"/>
    <property type="match status" value="1"/>
</dbReference>
<dbReference type="AlphaFoldDB" id="A0A075RI33"/>
<dbReference type="CDD" id="cd12913">
    <property type="entry name" value="PDC1_MCP_like"/>
    <property type="match status" value="1"/>
</dbReference>